<feature type="transmembrane region" description="Helical" evidence="8">
    <location>
        <begin position="331"/>
        <end position="348"/>
    </location>
</feature>
<proteinExistence type="predicted"/>
<dbReference type="GO" id="GO:0016763">
    <property type="term" value="F:pentosyltransferase activity"/>
    <property type="evidence" value="ECO:0007669"/>
    <property type="project" value="TreeGrafter"/>
</dbReference>
<dbReference type="RefSeq" id="WP_229211183.1">
    <property type="nucleotide sequence ID" value="NZ_PYAS01000018.1"/>
</dbReference>
<evidence type="ECO:0000256" key="1">
    <source>
        <dbReference type="ARBA" id="ARBA00004651"/>
    </source>
</evidence>
<keyword evidence="4 10" id="KW-0808">Transferase</keyword>
<comment type="caution">
    <text evidence="10">The sequence shown here is derived from an EMBL/GenBank/DDBJ whole genome shotgun (WGS) entry which is preliminary data.</text>
</comment>
<feature type="domain" description="Glycosyltransferase RgtA/B/C/D-like" evidence="9">
    <location>
        <begin position="65"/>
        <end position="225"/>
    </location>
</feature>
<evidence type="ECO:0000256" key="5">
    <source>
        <dbReference type="ARBA" id="ARBA00022692"/>
    </source>
</evidence>
<evidence type="ECO:0000256" key="8">
    <source>
        <dbReference type="SAM" id="Phobius"/>
    </source>
</evidence>
<dbReference type="EMBL" id="PYAS01000018">
    <property type="protein sequence ID" value="PSL22912.1"/>
    <property type="molecule type" value="Genomic_DNA"/>
</dbReference>
<keyword evidence="3" id="KW-0328">Glycosyltransferase</keyword>
<dbReference type="GO" id="GO:0010041">
    <property type="term" value="P:response to iron(III) ion"/>
    <property type="evidence" value="ECO:0007669"/>
    <property type="project" value="TreeGrafter"/>
</dbReference>
<name>A0A2P8FMI7_9BACT</name>
<evidence type="ECO:0000256" key="4">
    <source>
        <dbReference type="ARBA" id="ARBA00022679"/>
    </source>
</evidence>
<feature type="transmembrane region" description="Helical" evidence="8">
    <location>
        <begin position="418"/>
        <end position="437"/>
    </location>
</feature>
<evidence type="ECO:0000313" key="11">
    <source>
        <dbReference type="Proteomes" id="UP000241964"/>
    </source>
</evidence>
<keyword evidence="5 8" id="KW-0812">Transmembrane</keyword>
<keyword evidence="7 8" id="KW-0472">Membrane</keyword>
<reference evidence="10 11" key="1">
    <citation type="submission" date="2018-03" db="EMBL/GenBank/DDBJ databases">
        <title>Genomic Encyclopedia of Archaeal and Bacterial Type Strains, Phase II (KMG-II): from individual species to whole genera.</title>
        <authorList>
            <person name="Goeker M."/>
        </authorList>
    </citation>
    <scope>NUCLEOTIDE SEQUENCE [LARGE SCALE GENOMIC DNA]</scope>
    <source>
        <strain evidence="10 11">DSM 29057</strain>
    </source>
</reference>
<feature type="transmembrane region" description="Helical" evidence="8">
    <location>
        <begin position="71"/>
        <end position="98"/>
    </location>
</feature>
<feature type="transmembrane region" description="Helical" evidence="8">
    <location>
        <begin position="164"/>
        <end position="197"/>
    </location>
</feature>
<dbReference type="GO" id="GO:0005886">
    <property type="term" value="C:plasma membrane"/>
    <property type="evidence" value="ECO:0007669"/>
    <property type="project" value="UniProtKB-SubCell"/>
</dbReference>
<organism evidence="10 11">
    <name type="scientific">Dyadobacter jiangsuensis</name>
    <dbReference type="NCBI Taxonomy" id="1591085"/>
    <lineage>
        <taxon>Bacteria</taxon>
        <taxon>Pseudomonadati</taxon>
        <taxon>Bacteroidota</taxon>
        <taxon>Cytophagia</taxon>
        <taxon>Cytophagales</taxon>
        <taxon>Spirosomataceae</taxon>
        <taxon>Dyadobacter</taxon>
    </lineage>
</organism>
<dbReference type="InterPro" id="IPR050297">
    <property type="entry name" value="LipidA_mod_glycosyltrf_83"/>
</dbReference>
<dbReference type="GO" id="GO:0009103">
    <property type="term" value="P:lipopolysaccharide biosynthetic process"/>
    <property type="evidence" value="ECO:0007669"/>
    <property type="project" value="UniProtKB-ARBA"/>
</dbReference>
<feature type="transmembrane region" description="Helical" evidence="8">
    <location>
        <begin position="12"/>
        <end position="30"/>
    </location>
</feature>
<accession>A0A2P8FMI7</accession>
<comment type="subcellular location">
    <subcellularLocation>
        <location evidence="1">Cell membrane</location>
        <topology evidence="1">Multi-pass membrane protein</topology>
    </subcellularLocation>
</comment>
<feature type="transmembrane region" description="Helical" evidence="8">
    <location>
        <begin position="209"/>
        <end position="228"/>
    </location>
</feature>
<evidence type="ECO:0000259" key="9">
    <source>
        <dbReference type="Pfam" id="PF13231"/>
    </source>
</evidence>
<feature type="transmembrane region" description="Helical" evidence="8">
    <location>
        <begin position="360"/>
        <end position="381"/>
    </location>
</feature>
<evidence type="ECO:0000256" key="7">
    <source>
        <dbReference type="ARBA" id="ARBA00023136"/>
    </source>
</evidence>
<feature type="transmembrane region" description="Helical" evidence="8">
    <location>
        <begin position="309"/>
        <end position="325"/>
    </location>
</feature>
<dbReference type="PANTHER" id="PTHR33908:SF3">
    <property type="entry name" value="UNDECAPRENYL PHOSPHATE-ALPHA-4-AMINO-4-DEOXY-L-ARABINOSE ARABINOSYL TRANSFERASE"/>
    <property type="match status" value="1"/>
</dbReference>
<gene>
    <name evidence="10" type="ORF">CLV60_11844</name>
</gene>
<dbReference type="Pfam" id="PF13231">
    <property type="entry name" value="PMT_2"/>
    <property type="match status" value="1"/>
</dbReference>
<feature type="transmembrane region" description="Helical" evidence="8">
    <location>
        <begin position="274"/>
        <end position="297"/>
    </location>
</feature>
<keyword evidence="11" id="KW-1185">Reference proteome</keyword>
<feature type="transmembrane region" description="Helical" evidence="8">
    <location>
        <begin position="387"/>
        <end position="406"/>
    </location>
</feature>
<evidence type="ECO:0000256" key="3">
    <source>
        <dbReference type="ARBA" id="ARBA00022676"/>
    </source>
</evidence>
<dbReference type="InterPro" id="IPR038731">
    <property type="entry name" value="RgtA/B/C-like"/>
</dbReference>
<evidence type="ECO:0000313" key="10">
    <source>
        <dbReference type="EMBL" id="PSL22912.1"/>
    </source>
</evidence>
<keyword evidence="6 8" id="KW-1133">Transmembrane helix</keyword>
<dbReference type="Proteomes" id="UP000241964">
    <property type="component" value="Unassembled WGS sequence"/>
</dbReference>
<dbReference type="PANTHER" id="PTHR33908">
    <property type="entry name" value="MANNOSYLTRANSFERASE YKCB-RELATED"/>
    <property type="match status" value="1"/>
</dbReference>
<evidence type="ECO:0000256" key="2">
    <source>
        <dbReference type="ARBA" id="ARBA00022475"/>
    </source>
</evidence>
<keyword evidence="2" id="KW-1003">Cell membrane</keyword>
<sequence length="555" mass="64065">MMNIRDPFLNRYFPWLLLAGILLNMPGLWLDIIEPDGALYATIAKHIVLHNDWVNLYGDGHDWLDKPHFPFWMAAISYKLFGITGFAYKLPAFLFWLLSLRYTYLIARDLYSDDVAKIAVLIYTVALHSTLANFDVRAEPYLTACIIGAAWHMLRVHAKAHWSHMLWAALLAACAIMTKGVFVLITLAGGWVIYWLITRQFREFLHYRWWLVLALCFVFIIPELYSLYVQFDLHPEKVVFGRTHVSGLRFFFWDSQFGRFFNTGPIKGKGDVTFFLHTTLWAFLPWSLGLVGGIVYLVRFEKNRDAIRWVIYGSTLVTFLLFSMSKFQLPHYLVIEFPYFSIITAYFFTELARRSKLNYFVTVQTVLLVATLLFISGLLFITRIENGIVAAAISLAIVFAASIIRYRNAMQQLLFKGYALAAMLYIFLFQFFYPFLLQYQSGMQAARVIPAKDSHLPVAAYGSFSYSFEFYSPGEVKLIKSGKYLDDFIDAAPCYLYTTAAIADSLIRSGVDAEVQASPKHFHVTRLKYGFLDEKKRSAVVEPRYLLYIHDEDTM</sequence>
<dbReference type="AlphaFoldDB" id="A0A2P8FMI7"/>
<protein>
    <submittedName>
        <fullName evidence="10">4-amino-4-deoxy-L-arabinose transferase-like glycosyltransferase</fullName>
    </submittedName>
</protein>
<evidence type="ECO:0000256" key="6">
    <source>
        <dbReference type="ARBA" id="ARBA00022989"/>
    </source>
</evidence>